<sequence>MSHLARDEADPASIPLASLRAPPALGMQRSESGASSVAGAPPPAHFSHPHGFDSAAYYEGYDAGNEPAPREHEHHAHARAGGAAAPQTYASTSAASGSRSGSGKSKEGQAWGQFDATLRERKTAAFEAWAA</sequence>
<dbReference type="AlphaFoldDB" id="A0A316Z3K2"/>
<feature type="compositionally biased region" description="Low complexity" evidence="1">
    <location>
        <begin position="30"/>
        <end position="39"/>
    </location>
</feature>
<keyword evidence="3" id="KW-1185">Reference proteome</keyword>
<dbReference type="Proteomes" id="UP000245946">
    <property type="component" value="Unassembled WGS sequence"/>
</dbReference>
<evidence type="ECO:0000313" key="3">
    <source>
        <dbReference type="Proteomes" id="UP000245946"/>
    </source>
</evidence>
<feature type="region of interest" description="Disordered" evidence="1">
    <location>
        <begin position="1"/>
        <end position="115"/>
    </location>
</feature>
<evidence type="ECO:0000313" key="2">
    <source>
        <dbReference type="EMBL" id="PWN94763.1"/>
    </source>
</evidence>
<accession>A0A316Z3K2</accession>
<evidence type="ECO:0000256" key="1">
    <source>
        <dbReference type="SAM" id="MobiDB-lite"/>
    </source>
</evidence>
<proteinExistence type="predicted"/>
<organism evidence="2 3">
    <name type="scientific">Tilletiopsis washingtonensis</name>
    <dbReference type="NCBI Taxonomy" id="58919"/>
    <lineage>
        <taxon>Eukaryota</taxon>
        <taxon>Fungi</taxon>
        <taxon>Dikarya</taxon>
        <taxon>Basidiomycota</taxon>
        <taxon>Ustilaginomycotina</taxon>
        <taxon>Exobasidiomycetes</taxon>
        <taxon>Entylomatales</taxon>
        <taxon>Entylomatales incertae sedis</taxon>
        <taxon>Tilletiopsis</taxon>
    </lineage>
</organism>
<name>A0A316Z3K2_9BASI</name>
<dbReference type="EMBL" id="KZ819309">
    <property type="protein sequence ID" value="PWN94763.1"/>
    <property type="molecule type" value="Genomic_DNA"/>
</dbReference>
<gene>
    <name evidence="2" type="ORF">FA09DRAFT_341740</name>
</gene>
<reference evidence="2 3" key="1">
    <citation type="journal article" date="2018" name="Mol. Biol. Evol.">
        <title>Broad Genomic Sampling Reveals a Smut Pathogenic Ancestry of the Fungal Clade Ustilaginomycotina.</title>
        <authorList>
            <person name="Kijpornyongpan T."/>
            <person name="Mondo S.J."/>
            <person name="Barry K."/>
            <person name="Sandor L."/>
            <person name="Lee J."/>
            <person name="Lipzen A."/>
            <person name="Pangilinan J."/>
            <person name="LaButti K."/>
            <person name="Hainaut M."/>
            <person name="Henrissat B."/>
            <person name="Grigoriev I.V."/>
            <person name="Spatafora J.W."/>
            <person name="Aime M.C."/>
        </authorList>
    </citation>
    <scope>NUCLEOTIDE SEQUENCE [LARGE SCALE GENOMIC DNA]</scope>
    <source>
        <strain evidence="2 3">MCA 4186</strain>
    </source>
</reference>
<feature type="compositionally biased region" description="Low complexity" evidence="1">
    <location>
        <begin position="79"/>
        <end position="103"/>
    </location>
</feature>
<protein>
    <submittedName>
        <fullName evidence="2">Uncharacterized protein</fullName>
    </submittedName>
</protein>
<dbReference type="GeneID" id="37272035"/>
<dbReference type="RefSeq" id="XP_025595042.1">
    <property type="nucleotide sequence ID" value="XM_025744491.1"/>
</dbReference>